<dbReference type="Gene3D" id="3.10.350.10">
    <property type="entry name" value="LysM domain"/>
    <property type="match status" value="1"/>
</dbReference>
<evidence type="ECO:0000313" key="4">
    <source>
        <dbReference type="Proteomes" id="UP000383932"/>
    </source>
</evidence>
<accession>A0A5N5QVV0</accession>
<sequence>MTSITVPLCLACSQSLSTKSLGVYFCTPCCGRFICDHCLSKNARLRRYNPCLSCLGGVGLVQSTNQDRRGGNQQQIVQHGRDNEAETFVLGDSDSDEERDVKTAVSIQSEARAPSPPVPSEPTEESQLPEPPNPDPPHSSTYYIKSRDTLAGIALKHGVDPRQLCRLNNLPMSTLSTTPHLLHTRTVLRLPPGSRAPSPPPPDLQERLEARARERAGRAFQAVTKETDWEIAQTYVALLDVEDDSIKEGKRRMIDMDSKEGRQALAIDQYLDDNAWEEEQRKAGLSPHIEPFPYFNRKGKEHAELDKGTTGGEISDWWQKLWSSSSSRGRSLGLGVPCLLFNHIRIQLE</sequence>
<dbReference type="Pfam" id="PF01476">
    <property type="entry name" value="LysM"/>
    <property type="match status" value="1"/>
</dbReference>
<organism evidence="3 4">
    <name type="scientific">Ceratobasidium theobromae</name>
    <dbReference type="NCBI Taxonomy" id="1582974"/>
    <lineage>
        <taxon>Eukaryota</taxon>
        <taxon>Fungi</taxon>
        <taxon>Dikarya</taxon>
        <taxon>Basidiomycota</taxon>
        <taxon>Agaricomycotina</taxon>
        <taxon>Agaricomycetes</taxon>
        <taxon>Cantharellales</taxon>
        <taxon>Ceratobasidiaceae</taxon>
        <taxon>Ceratobasidium</taxon>
    </lineage>
</organism>
<protein>
    <recommendedName>
        <fullName evidence="2">LysM domain-containing protein</fullName>
    </recommendedName>
</protein>
<gene>
    <name evidence="3" type="ORF">CTheo_821</name>
</gene>
<keyword evidence="4" id="KW-1185">Reference proteome</keyword>
<dbReference type="InterPro" id="IPR018392">
    <property type="entry name" value="LysM"/>
</dbReference>
<dbReference type="SUPFAM" id="SSF54106">
    <property type="entry name" value="LysM domain"/>
    <property type="match status" value="1"/>
</dbReference>
<dbReference type="PROSITE" id="PS51782">
    <property type="entry name" value="LYSM"/>
    <property type="match status" value="1"/>
</dbReference>
<comment type="caution">
    <text evidence="3">The sequence shown here is derived from an EMBL/GenBank/DDBJ whole genome shotgun (WGS) entry which is preliminary data.</text>
</comment>
<dbReference type="OrthoDB" id="2107166at2759"/>
<evidence type="ECO:0000259" key="2">
    <source>
        <dbReference type="PROSITE" id="PS51782"/>
    </source>
</evidence>
<dbReference type="InterPro" id="IPR036779">
    <property type="entry name" value="LysM_dom_sf"/>
</dbReference>
<proteinExistence type="predicted"/>
<evidence type="ECO:0000256" key="1">
    <source>
        <dbReference type="SAM" id="MobiDB-lite"/>
    </source>
</evidence>
<dbReference type="AlphaFoldDB" id="A0A5N5QVV0"/>
<dbReference type="CDD" id="cd00118">
    <property type="entry name" value="LysM"/>
    <property type="match status" value="1"/>
</dbReference>
<dbReference type="EMBL" id="SSOP01000006">
    <property type="protein sequence ID" value="KAB5595808.1"/>
    <property type="molecule type" value="Genomic_DNA"/>
</dbReference>
<name>A0A5N5QVV0_9AGAM</name>
<reference evidence="3 4" key="1">
    <citation type="journal article" date="2019" name="Fungal Biol. Biotechnol.">
        <title>Draft genome sequence of fastidious pathogen Ceratobasidium theobromae, which causes vascular-streak dieback in Theobroma cacao.</title>
        <authorList>
            <person name="Ali S.S."/>
            <person name="Asman A."/>
            <person name="Shao J."/>
            <person name="Firmansyah A.P."/>
            <person name="Susilo A.W."/>
            <person name="Rosmana A."/>
            <person name="McMahon P."/>
            <person name="Junaid M."/>
            <person name="Guest D."/>
            <person name="Kheng T.Y."/>
            <person name="Meinhardt L.W."/>
            <person name="Bailey B.A."/>
        </authorList>
    </citation>
    <scope>NUCLEOTIDE SEQUENCE [LARGE SCALE GENOMIC DNA]</scope>
    <source>
        <strain evidence="3 4">CT2</strain>
    </source>
</reference>
<evidence type="ECO:0000313" key="3">
    <source>
        <dbReference type="EMBL" id="KAB5595808.1"/>
    </source>
</evidence>
<feature type="compositionally biased region" description="Polar residues" evidence="1">
    <location>
        <begin position="63"/>
        <end position="77"/>
    </location>
</feature>
<feature type="region of interest" description="Disordered" evidence="1">
    <location>
        <begin position="63"/>
        <end position="142"/>
    </location>
</feature>
<dbReference type="Proteomes" id="UP000383932">
    <property type="component" value="Unassembled WGS sequence"/>
</dbReference>
<feature type="domain" description="LysM" evidence="2">
    <location>
        <begin position="140"/>
        <end position="190"/>
    </location>
</feature>